<proteinExistence type="inferred from homology"/>
<dbReference type="AlphaFoldDB" id="A0A5B6YS65"/>
<dbReference type="Gene3D" id="3.20.20.80">
    <property type="entry name" value="Glycosidases"/>
    <property type="match status" value="1"/>
</dbReference>
<evidence type="ECO:0000313" key="5">
    <source>
        <dbReference type="EMBL" id="MPA34488.1"/>
    </source>
</evidence>
<dbReference type="EC" id="3.2.1.21" evidence="5"/>
<protein>
    <submittedName>
        <fullName evidence="5">Putative beta-glucosidase 41 isoform X1</fullName>
        <ecNumber evidence="5">3.2.1.21</ecNumber>
    </submittedName>
</protein>
<dbReference type="SUPFAM" id="SSF51445">
    <property type="entry name" value="(Trans)glycosidases"/>
    <property type="match status" value="1"/>
</dbReference>
<dbReference type="EMBL" id="GHES01003929">
    <property type="protein sequence ID" value="MPA34488.1"/>
    <property type="molecule type" value="Transcribed_RNA"/>
</dbReference>
<dbReference type="InterPro" id="IPR001360">
    <property type="entry name" value="Glyco_hydro_1"/>
</dbReference>
<accession>A0A5B6YS65</accession>
<evidence type="ECO:0000256" key="2">
    <source>
        <dbReference type="ARBA" id="ARBA00022801"/>
    </source>
</evidence>
<dbReference type="GO" id="GO:0008422">
    <property type="term" value="F:beta-glucosidase activity"/>
    <property type="evidence" value="ECO:0007669"/>
    <property type="project" value="UniProtKB-EC"/>
</dbReference>
<name>A0A5B6YS65_DAVIN</name>
<dbReference type="Pfam" id="PF00232">
    <property type="entry name" value="Glyco_hydro_1"/>
    <property type="match status" value="1"/>
</dbReference>
<dbReference type="PANTHER" id="PTHR10353">
    <property type="entry name" value="GLYCOSYL HYDROLASE"/>
    <property type="match status" value="1"/>
</dbReference>
<comment type="similarity">
    <text evidence="1 4">Belongs to the glycosyl hydrolase 1 family.</text>
</comment>
<sequence length="152" mass="17146">MGKSAHNILLSHAAAYHSYRCHFKERQGRVIGIALDAKWYEPIADTDEDKDAGSRAMDFGLGWFLDQLLLAEYPLSMQKLVGQRLPEITPEVSRLLVGSLDFVGINHYTTLYARNDITRIRKLILQDASSDAAVITTCKMPKHHVQHISNVK</sequence>
<reference evidence="5" key="1">
    <citation type="submission" date="2019-08" db="EMBL/GenBank/DDBJ databases">
        <title>Reference gene set and small RNA set construction with multiple tissues from Davidia involucrata Baill.</title>
        <authorList>
            <person name="Yang H."/>
            <person name="Zhou C."/>
            <person name="Li G."/>
            <person name="Wang J."/>
            <person name="Gao P."/>
            <person name="Wang M."/>
            <person name="Wang R."/>
            <person name="Zhao Y."/>
        </authorList>
    </citation>
    <scope>NUCLEOTIDE SEQUENCE</scope>
    <source>
        <tissue evidence="5">Mixed with DoveR01_LX</tissue>
    </source>
</reference>
<evidence type="ECO:0000256" key="1">
    <source>
        <dbReference type="ARBA" id="ARBA00010838"/>
    </source>
</evidence>
<keyword evidence="3 5" id="KW-0326">Glycosidase</keyword>
<organism evidence="5">
    <name type="scientific">Davidia involucrata</name>
    <name type="common">Dove tree</name>
    <dbReference type="NCBI Taxonomy" id="16924"/>
    <lineage>
        <taxon>Eukaryota</taxon>
        <taxon>Viridiplantae</taxon>
        <taxon>Streptophyta</taxon>
        <taxon>Embryophyta</taxon>
        <taxon>Tracheophyta</taxon>
        <taxon>Spermatophyta</taxon>
        <taxon>Magnoliopsida</taxon>
        <taxon>eudicotyledons</taxon>
        <taxon>Gunneridae</taxon>
        <taxon>Pentapetalae</taxon>
        <taxon>asterids</taxon>
        <taxon>Cornales</taxon>
        <taxon>Nyssaceae</taxon>
        <taxon>Davidia</taxon>
    </lineage>
</organism>
<keyword evidence="2 5" id="KW-0378">Hydrolase</keyword>
<evidence type="ECO:0000256" key="4">
    <source>
        <dbReference type="RuleBase" id="RU003690"/>
    </source>
</evidence>
<gene>
    <name evidence="5" type="ORF">Din_003929</name>
</gene>
<dbReference type="GO" id="GO:0005975">
    <property type="term" value="P:carbohydrate metabolic process"/>
    <property type="evidence" value="ECO:0007669"/>
    <property type="project" value="InterPro"/>
</dbReference>
<dbReference type="InterPro" id="IPR017853">
    <property type="entry name" value="GH"/>
</dbReference>
<dbReference type="PANTHER" id="PTHR10353:SF36">
    <property type="entry name" value="LP05116P"/>
    <property type="match status" value="1"/>
</dbReference>
<evidence type="ECO:0000256" key="3">
    <source>
        <dbReference type="ARBA" id="ARBA00023295"/>
    </source>
</evidence>